<accession>A0A255G0Y1</accession>
<evidence type="ECO:0000313" key="4">
    <source>
        <dbReference type="Proteomes" id="UP000215896"/>
    </source>
</evidence>
<dbReference type="PANTHER" id="PTHR43625">
    <property type="entry name" value="AFLATOXIN B1 ALDEHYDE REDUCTASE"/>
    <property type="match status" value="1"/>
</dbReference>
<dbReference type="EMBL" id="NMVO01000019">
    <property type="protein sequence ID" value="OYO08026.1"/>
    <property type="molecule type" value="Genomic_DNA"/>
</dbReference>
<dbReference type="SUPFAM" id="SSF51430">
    <property type="entry name" value="NAD(P)-linked oxidoreductase"/>
    <property type="match status" value="1"/>
</dbReference>
<dbReference type="InterPro" id="IPR023210">
    <property type="entry name" value="NADP_OxRdtase_dom"/>
</dbReference>
<comment type="caution">
    <text evidence="3">The sequence shown here is derived from an EMBL/GenBank/DDBJ whole genome shotgun (WGS) entry which is preliminary data.</text>
</comment>
<keyword evidence="1" id="KW-0560">Oxidoreductase</keyword>
<dbReference type="Pfam" id="PF00248">
    <property type="entry name" value="Aldo_ket_red"/>
    <property type="match status" value="1"/>
</dbReference>
<proteinExistence type="predicted"/>
<dbReference type="Gene3D" id="3.20.20.100">
    <property type="entry name" value="NADP-dependent oxidoreductase domain"/>
    <property type="match status" value="1"/>
</dbReference>
<reference evidence="3" key="1">
    <citation type="submission" date="2017-07" db="EMBL/GenBank/DDBJ databases">
        <title>Draft whole genome sequences of clinical Proprionibacteriaceae strains.</title>
        <authorList>
            <person name="Bernier A.-M."/>
            <person name="Bernard K."/>
            <person name="Domingo M.-C."/>
        </authorList>
    </citation>
    <scope>NUCLEOTIDE SEQUENCE [LARGE SCALE GENOMIC DNA]</scope>
    <source>
        <strain evidence="3">NML 030167</strain>
    </source>
</reference>
<dbReference type="GO" id="GO:0016491">
    <property type="term" value="F:oxidoreductase activity"/>
    <property type="evidence" value="ECO:0007669"/>
    <property type="project" value="UniProtKB-KW"/>
</dbReference>
<sequence length="265" mass="28993">MRVREEHWGDPERDPGGLVRAAVDAGVRVLDTAEMYGNEAVVGRAIGTLRDDVILCSKFGVYWGDSGRFDDWSVRADPATVRNAIDGSLKRLGTDRLDLYYLHHRSDETPIEETVGAMAELQRAAKIRSLGLSNVTVEDIRRAHRVHPIQAVQEQWSITHREVEDMLPVLAELQITLVAHSPLGHGELLGSDGAHAVTIARLAEKYAVSAASLAVAWVHNRARQLGQSVTVLPGTTRAAHIRPNVAAASLRIDDEDLDELTRVGG</sequence>
<dbReference type="GO" id="GO:0005737">
    <property type="term" value="C:cytoplasm"/>
    <property type="evidence" value="ECO:0007669"/>
    <property type="project" value="TreeGrafter"/>
</dbReference>
<feature type="domain" description="NADP-dependent oxidoreductase" evidence="2">
    <location>
        <begin position="18"/>
        <end position="262"/>
    </location>
</feature>
<dbReference type="InterPro" id="IPR036812">
    <property type="entry name" value="NAD(P)_OxRdtase_dom_sf"/>
</dbReference>
<dbReference type="AlphaFoldDB" id="A0A255G0Y1"/>
<dbReference type="InterPro" id="IPR050791">
    <property type="entry name" value="Aldo-Keto_reductase"/>
</dbReference>
<name>A0A255G0Y1_9ACTN</name>
<dbReference type="Proteomes" id="UP000215896">
    <property type="component" value="Unassembled WGS sequence"/>
</dbReference>
<evidence type="ECO:0000256" key="1">
    <source>
        <dbReference type="ARBA" id="ARBA00023002"/>
    </source>
</evidence>
<evidence type="ECO:0000313" key="3">
    <source>
        <dbReference type="EMBL" id="OYO08026.1"/>
    </source>
</evidence>
<gene>
    <name evidence="3" type="ORF">CGZ94_21225</name>
</gene>
<dbReference type="InterPro" id="IPR020471">
    <property type="entry name" value="AKR"/>
</dbReference>
<dbReference type="OrthoDB" id="3664926at2"/>
<protein>
    <recommendedName>
        <fullName evidence="2">NADP-dependent oxidoreductase domain-containing protein</fullName>
    </recommendedName>
</protein>
<dbReference type="PANTHER" id="PTHR43625:SF40">
    <property type="entry name" value="ALDO-KETO REDUCTASE YAKC [NADP(+)]"/>
    <property type="match status" value="1"/>
</dbReference>
<evidence type="ECO:0000259" key="2">
    <source>
        <dbReference type="Pfam" id="PF00248"/>
    </source>
</evidence>
<organism evidence="3 4">
    <name type="scientific">Enemella evansiae</name>
    <dbReference type="NCBI Taxonomy" id="2016499"/>
    <lineage>
        <taxon>Bacteria</taxon>
        <taxon>Bacillati</taxon>
        <taxon>Actinomycetota</taxon>
        <taxon>Actinomycetes</taxon>
        <taxon>Propionibacteriales</taxon>
        <taxon>Propionibacteriaceae</taxon>
        <taxon>Enemella</taxon>
    </lineage>
</organism>
<dbReference type="PRINTS" id="PR00069">
    <property type="entry name" value="ALDKETRDTASE"/>
</dbReference>
<keyword evidence="4" id="KW-1185">Reference proteome</keyword>